<evidence type="ECO:0000259" key="5">
    <source>
        <dbReference type="PROSITE" id="PS50026"/>
    </source>
</evidence>
<keyword evidence="1 3" id="KW-0245">EGF-like domain</keyword>
<dbReference type="SMART" id="SM00179">
    <property type="entry name" value="EGF_CA"/>
    <property type="match status" value="1"/>
</dbReference>
<gene>
    <name evidence="7" type="ORF">MAR_016929</name>
</gene>
<sequence length="381" mass="42519">MDLLNCGENATELRDCVNPAYVNITTPLMGLPIRRIKCSGEFQYCGFHSHDVLLKCEAAQDRSYLQLHMGLVSCHCILEEYPAMAMKSHWTNVTTKQLKTRLVITKELLVLYAKGYGISLPQSSSNIQRQSLQCFGGETNVLECTSETVQCLRVGWRGVCESWPQSVLGLYCNDYNIENVLLISLFPYGGAFEVLVDSEWGSPSAELGLIEAQIICKHFGFVNAQNTIKLSEPYQHFKTKLNGVLRCKGNESSPFECAFKHQGYLGVTDVGFTLVNCSRECRQGRYGFGRCDKDCLCISANTIICDHVSGECTCTSGWAGSYCETDINECLTQNICPDGMDCVNQNGSYECTCRPGTMVSDDLSRLPKTVFRLELRFKLPM</sequence>
<keyword evidence="2 4" id="KW-1015">Disulfide bond</keyword>
<dbReference type="PROSITE" id="PS50026">
    <property type="entry name" value="EGF_3"/>
    <property type="match status" value="1"/>
</dbReference>
<dbReference type="InterPro" id="IPR001190">
    <property type="entry name" value="SRCR"/>
</dbReference>
<dbReference type="InterPro" id="IPR000152">
    <property type="entry name" value="EGF-type_Asp/Asn_hydroxyl_site"/>
</dbReference>
<evidence type="ECO:0000256" key="1">
    <source>
        <dbReference type="ARBA" id="ARBA00022536"/>
    </source>
</evidence>
<evidence type="ECO:0000313" key="8">
    <source>
        <dbReference type="Proteomes" id="UP001164746"/>
    </source>
</evidence>
<dbReference type="InterPro" id="IPR049883">
    <property type="entry name" value="NOTCH1_EGF-like"/>
</dbReference>
<dbReference type="CDD" id="cd00054">
    <property type="entry name" value="EGF_CA"/>
    <property type="match status" value="1"/>
</dbReference>
<feature type="disulfide bond" evidence="4">
    <location>
        <begin position="216"/>
        <end position="277"/>
    </location>
</feature>
<organism evidence="7 8">
    <name type="scientific">Mya arenaria</name>
    <name type="common">Soft-shell clam</name>
    <dbReference type="NCBI Taxonomy" id="6604"/>
    <lineage>
        <taxon>Eukaryota</taxon>
        <taxon>Metazoa</taxon>
        <taxon>Spiralia</taxon>
        <taxon>Lophotrochozoa</taxon>
        <taxon>Mollusca</taxon>
        <taxon>Bivalvia</taxon>
        <taxon>Autobranchia</taxon>
        <taxon>Heteroconchia</taxon>
        <taxon>Euheterodonta</taxon>
        <taxon>Imparidentia</taxon>
        <taxon>Neoheterodontei</taxon>
        <taxon>Myida</taxon>
        <taxon>Myoidea</taxon>
        <taxon>Myidae</taxon>
        <taxon>Mya</taxon>
    </lineage>
</organism>
<feature type="domain" description="SRCR" evidence="6">
    <location>
        <begin position="188"/>
        <end position="278"/>
    </location>
</feature>
<dbReference type="InterPro" id="IPR018097">
    <property type="entry name" value="EGF_Ca-bd_CS"/>
</dbReference>
<proteinExistence type="predicted"/>
<dbReference type="PROSITE" id="PS50287">
    <property type="entry name" value="SRCR_2"/>
    <property type="match status" value="2"/>
</dbReference>
<dbReference type="InterPro" id="IPR036772">
    <property type="entry name" value="SRCR-like_dom_sf"/>
</dbReference>
<dbReference type="InterPro" id="IPR000742">
    <property type="entry name" value="EGF"/>
</dbReference>
<dbReference type="Proteomes" id="UP001164746">
    <property type="component" value="Chromosome 6"/>
</dbReference>
<dbReference type="Gene3D" id="2.170.300.10">
    <property type="entry name" value="Tie2 ligand-binding domain superfamily"/>
    <property type="match status" value="1"/>
</dbReference>
<evidence type="ECO:0000256" key="2">
    <source>
        <dbReference type="ARBA" id="ARBA00023157"/>
    </source>
</evidence>
<evidence type="ECO:0000313" key="7">
    <source>
        <dbReference type="EMBL" id="WAR06971.1"/>
    </source>
</evidence>
<protein>
    <submittedName>
        <fullName evidence="7">MEG10-like protein</fullName>
    </submittedName>
</protein>
<dbReference type="SUPFAM" id="SSF56487">
    <property type="entry name" value="SRCR-like"/>
    <property type="match status" value="1"/>
</dbReference>
<dbReference type="SUPFAM" id="SSF57196">
    <property type="entry name" value="EGF/Laminin"/>
    <property type="match status" value="1"/>
</dbReference>
<feature type="domain" description="EGF-like" evidence="5">
    <location>
        <begin position="326"/>
        <end position="363"/>
    </location>
</feature>
<feature type="disulfide bond" evidence="4">
    <location>
        <begin position="134"/>
        <end position="144"/>
    </location>
</feature>
<dbReference type="PROSITE" id="PS01187">
    <property type="entry name" value="EGF_CA"/>
    <property type="match status" value="1"/>
</dbReference>
<dbReference type="InterPro" id="IPR001881">
    <property type="entry name" value="EGF-like_Ca-bd_dom"/>
</dbReference>
<evidence type="ECO:0000256" key="3">
    <source>
        <dbReference type="PROSITE-ProRule" id="PRU00076"/>
    </source>
</evidence>
<comment type="caution">
    <text evidence="4">Lacks conserved residue(s) required for the propagation of feature annotation.</text>
</comment>
<feature type="domain" description="SRCR" evidence="6">
    <location>
        <begin position="65"/>
        <end position="173"/>
    </location>
</feature>
<evidence type="ECO:0000259" key="6">
    <source>
        <dbReference type="PROSITE" id="PS50287"/>
    </source>
</evidence>
<dbReference type="EMBL" id="CP111017">
    <property type="protein sequence ID" value="WAR06971.1"/>
    <property type="molecule type" value="Genomic_DNA"/>
</dbReference>
<reference evidence="7" key="1">
    <citation type="submission" date="2022-11" db="EMBL/GenBank/DDBJ databases">
        <title>Centuries of genome instability and evolution in soft-shell clam transmissible cancer (bioRxiv).</title>
        <authorList>
            <person name="Hart S.F.M."/>
            <person name="Yonemitsu M.A."/>
            <person name="Giersch R.M."/>
            <person name="Beal B.F."/>
            <person name="Arriagada G."/>
            <person name="Davis B.W."/>
            <person name="Ostrander E.A."/>
            <person name="Goff S.P."/>
            <person name="Metzger M.J."/>
        </authorList>
    </citation>
    <scope>NUCLEOTIDE SEQUENCE</scope>
    <source>
        <strain evidence="7">MELC-2E11</strain>
        <tissue evidence="7">Siphon/mantle</tissue>
    </source>
</reference>
<dbReference type="Pfam" id="PF07645">
    <property type="entry name" value="EGF_CA"/>
    <property type="match status" value="1"/>
</dbReference>
<dbReference type="Gene3D" id="2.10.25.10">
    <property type="entry name" value="Laminin"/>
    <property type="match status" value="1"/>
</dbReference>
<name>A0ABY7EIH7_MYAAR</name>
<accession>A0ABY7EIH7</accession>
<dbReference type="PROSITE" id="PS00010">
    <property type="entry name" value="ASX_HYDROXYL"/>
    <property type="match status" value="1"/>
</dbReference>
<feature type="disulfide bond" evidence="4">
    <location>
        <begin position="247"/>
        <end position="257"/>
    </location>
</feature>
<evidence type="ECO:0000256" key="4">
    <source>
        <dbReference type="PROSITE-ProRule" id="PRU00196"/>
    </source>
</evidence>
<keyword evidence="8" id="KW-1185">Reference proteome</keyword>